<gene>
    <name evidence="1" type="ORF">FTUN_1647</name>
</gene>
<dbReference type="AlphaFoldDB" id="A0A6M5YJH2"/>
<proteinExistence type="predicted"/>
<organism evidence="1 2">
    <name type="scientific">Frigoriglobus tundricola</name>
    <dbReference type="NCBI Taxonomy" id="2774151"/>
    <lineage>
        <taxon>Bacteria</taxon>
        <taxon>Pseudomonadati</taxon>
        <taxon>Planctomycetota</taxon>
        <taxon>Planctomycetia</taxon>
        <taxon>Gemmatales</taxon>
        <taxon>Gemmataceae</taxon>
        <taxon>Frigoriglobus</taxon>
    </lineage>
</organism>
<dbReference type="Proteomes" id="UP000503447">
    <property type="component" value="Chromosome"/>
</dbReference>
<name>A0A6M5YJH2_9BACT</name>
<evidence type="ECO:0000313" key="2">
    <source>
        <dbReference type="Proteomes" id="UP000503447"/>
    </source>
</evidence>
<sequence length="40" mass="4449">MFVAQAFDPVCLEAQARKPVPQQSDSRNRIVNETATELMG</sequence>
<dbReference type="EMBL" id="CP053452">
    <property type="protein sequence ID" value="QJW94128.1"/>
    <property type="molecule type" value="Genomic_DNA"/>
</dbReference>
<keyword evidence="2" id="KW-1185">Reference proteome</keyword>
<accession>A0A6M5YJH2</accession>
<dbReference type="KEGG" id="ftj:FTUN_1647"/>
<protein>
    <submittedName>
        <fullName evidence="1">Uncharacterized protein</fullName>
    </submittedName>
</protein>
<evidence type="ECO:0000313" key="1">
    <source>
        <dbReference type="EMBL" id="QJW94128.1"/>
    </source>
</evidence>
<reference evidence="2" key="1">
    <citation type="submission" date="2020-05" db="EMBL/GenBank/DDBJ databases">
        <title>Frigoriglobus tundricola gen. nov., sp. nov., a psychrotolerant cellulolytic planctomycete of the family Gemmataceae with two divergent copies of 16S rRNA gene.</title>
        <authorList>
            <person name="Kulichevskaya I.S."/>
            <person name="Ivanova A.A."/>
            <person name="Naumoff D.G."/>
            <person name="Beletsky A.V."/>
            <person name="Rijpstra W.I.C."/>
            <person name="Sinninghe Damste J.S."/>
            <person name="Mardanov A.V."/>
            <person name="Ravin N.V."/>
            <person name="Dedysh S.N."/>
        </authorList>
    </citation>
    <scope>NUCLEOTIDE SEQUENCE [LARGE SCALE GENOMIC DNA]</scope>
    <source>
        <strain evidence="2">PL17</strain>
    </source>
</reference>